<dbReference type="EMBL" id="MCFE01000168">
    <property type="protein sequence ID" value="ORX95746.1"/>
    <property type="molecule type" value="Genomic_DNA"/>
</dbReference>
<comment type="caution">
    <text evidence="15">The sequence shown here is derived from an EMBL/GenBank/DDBJ whole genome shotgun (WGS) entry which is preliminary data.</text>
</comment>
<dbReference type="NCBIfam" id="TIGR00169">
    <property type="entry name" value="leuB"/>
    <property type="match status" value="1"/>
</dbReference>
<dbReference type="FunCoup" id="A0A1Y1YDD5">
    <property type="interactions" value="434"/>
</dbReference>
<name>A0A1Y1YDD5_9FUNG</name>
<evidence type="ECO:0000256" key="1">
    <source>
        <dbReference type="ARBA" id="ARBA00001936"/>
    </source>
</evidence>
<proteinExistence type="inferred from homology"/>
<dbReference type="UniPathway" id="UPA00048">
    <property type="reaction ID" value="UER00072"/>
</dbReference>
<comment type="cofactor">
    <cofactor evidence="13">
        <name>Mg(2+)</name>
        <dbReference type="ChEBI" id="CHEBI:18420"/>
    </cofactor>
    <cofactor evidence="13">
        <name>Mn(2+)</name>
        <dbReference type="ChEBI" id="CHEBI:29035"/>
    </cofactor>
    <text evidence="13">Binds 1 Mg(2+) or Mn(2+) ion per subunit.</text>
</comment>
<gene>
    <name evidence="15" type="ORF">K493DRAFT_22753</name>
</gene>
<evidence type="ECO:0000256" key="2">
    <source>
        <dbReference type="ARBA" id="ARBA00007769"/>
    </source>
</evidence>
<evidence type="ECO:0000256" key="12">
    <source>
        <dbReference type="ARBA" id="ARBA00023304"/>
    </source>
</evidence>
<evidence type="ECO:0000313" key="15">
    <source>
        <dbReference type="EMBL" id="ORX95746.1"/>
    </source>
</evidence>
<keyword evidence="8" id="KW-0460">Magnesium</keyword>
<dbReference type="PROSITE" id="PS00470">
    <property type="entry name" value="IDH_IMDH"/>
    <property type="match status" value="1"/>
</dbReference>
<keyword evidence="11" id="KW-0464">Manganese</keyword>
<evidence type="ECO:0000313" key="16">
    <source>
        <dbReference type="Proteomes" id="UP000193498"/>
    </source>
</evidence>
<dbReference type="HAMAP" id="MF_01033">
    <property type="entry name" value="LeuB_type1"/>
    <property type="match status" value="1"/>
</dbReference>
<dbReference type="SMART" id="SM01329">
    <property type="entry name" value="Iso_dh"/>
    <property type="match status" value="1"/>
</dbReference>
<dbReference type="InParanoid" id="A0A1Y1YDD5"/>
<reference evidence="15 16" key="1">
    <citation type="submission" date="2016-07" db="EMBL/GenBank/DDBJ databases">
        <title>Pervasive Adenine N6-methylation of Active Genes in Fungi.</title>
        <authorList>
            <consortium name="DOE Joint Genome Institute"/>
            <person name="Mondo S.J."/>
            <person name="Dannebaum R.O."/>
            <person name="Kuo R.C."/>
            <person name="Labutti K."/>
            <person name="Haridas S."/>
            <person name="Kuo A."/>
            <person name="Salamov A."/>
            <person name="Ahrendt S.R."/>
            <person name="Lipzen A."/>
            <person name="Sullivan W."/>
            <person name="Andreopoulos W.B."/>
            <person name="Clum A."/>
            <person name="Lindquist E."/>
            <person name="Daum C."/>
            <person name="Ramamoorthy G.K."/>
            <person name="Gryganskyi A."/>
            <person name="Culley D."/>
            <person name="Magnuson J.K."/>
            <person name="James T.Y."/>
            <person name="O'Malley M.A."/>
            <person name="Stajich J.E."/>
            <person name="Spatafora J.W."/>
            <person name="Visel A."/>
            <person name="Grigoriev I.V."/>
        </authorList>
    </citation>
    <scope>NUCLEOTIDE SEQUENCE [LARGE SCALE GENOMIC DNA]</scope>
    <source>
        <strain evidence="15 16">CBS 931.73</strain>
    </source>
</reference>
<evidence type="ECO:0000256" key="4">
    <source>
        <dbReference type="ARBA" id="ARBA00013101"/>
    </source>
</evidence>
<dbReference type="AlphaFoldDB" id="A0A1Y1YDD5"/>
<dbReference type="Gene3D" id="3.40.718.10">
    <property type="entry name" value="Isopropylmalate Dehydrogenase"/>
    <property type="match status" value="1"/>
</dbReference>
<dbReference type="Pfam" id="PF00180">
    <property type="entry name" value="Iso_dh"/>
    <property type="match status" value="1"/>
</dbReference>
<comment type="subunit">
    <text evidence="3 13">Homodimer.</text>
</comment>
<keyword evidence="16" id="KW-1185">Reference proteome</keyword>
<dbReference type="PANTHER" id="PTHR42979:SF1">
    <property type="entry name" value="3-ISOPROPYLMALATE DEHYDROGENASE"/>
    <property type="match status" value="1"/>
</dbReference>
<evidence type="ECO:0000256" key="6">
    <source>
        <dbReference type="ARBA" id="ARBA00022605"/>
    </source>
</evidence>
<dbReference type="SUPFAM" id="SSF53659">
    <property type="entry name" value="Isocitrate/Isopropylmalate dehydrogenase-like"/>
    <property type="match status" value="1"/>
</dbReference>
<dbReference type="PANTHER" id="PTHR42979">
    <property type="entry name" value="3-ISOPROPYLMALATE DEHYDROGENASE"/>
    <property type="match status" value="1"/>
</dbReference>
<keyword evidence="5 13" id="KW-0432">Leucine biosynthesis</keyword>
<comment type="catalytic activity">
    <reaction evidence="13">
        <text>(2R,3S)-3-isopropylmalate + NAD(+) = 4-methyl-2-oxopentanoate + CO2 + NADH</text>
        <dbReference type="Rhea" id="RHEA:32271"/>
        <dbReference type="ChEBI" id="CHEBI:16526"/>
        <dbReference type="ChEBI" id="CHEBI:17865"/>
        <dbReference type="ChEBI" id="CHEBI:35121"/>
        <dbReference type="ChEBI" id="CHEBI:57540"/>
        <dbReference type="ChEBI" id="CHEBI:57945"/>
        <dbReference type="EC" id="1.1.1.85"/>
    </reaction>
</comment>
<dbReference type="GO" id="GO:0009098">
    <property type="term" value="P:L-leucine biosynthetic process"/>
    <property type="evidence" value="ECO:0007669"/>
    <property type="project" value="UniProtKB-UniPathway"/>
</dbReference>
<comment type="similarity">
    <text evidence="2">Belongs to the isocitrate and isopropylmalate dehydrogenases family.</text>
</comment>
<dbReference type="InterPro" id="IPR019818">
    <property type="entry name" value="IsoCit/isopropylmalate_DH_CS"/>
</dbReference>
<evidence type="ECO:0000256" key="10">
    <source>
        <dbReference type="ARBA" id="ARBA00023027"/>
    </source>
</evidence>
<comment type="cofactor">
    <cofactor evidence="1">
        <name>Mn(2+)</name>
        <dbReference type="ChEBI" id="CHEBI:29035"/>
    </cofactor>
</comment>
<keyword evidence="10 13" id="KW-0520">NAD</keyword>
<feature type="domain" description="Isopropylmalate dehydrogenase-like" evidence="14">
    <location>
        <begin position="6"/>
        <end position="376"/>
    </location>
</feature>
<dbReference type="STRING" id="1314790.A0A1Y1YDD5"/>
<keyword evidence="6" id="KW-0028">Amino-acid biosynthesis</keyword>
<evidence type="ECO:0000256" key="3">
    <source>
        <dbReference type="ARBA" id="ARBA00011738"/>
    </source>
</evidence>
<evidence type="ECO:0000259" key="14">
    <source>
        <dbReference type="SMART" id="SM01329"/>
    </source>
</evidence>
<protein>
    <recommendedName>
        <fullName evidence="4 13">3-isopropylmalate dehydrogenase</fullName>
        <ecNumber evidence="4 13">1.1.1.85</ecNumber>
    </recommendedName>
</protein>
<evidence type="ECO:0000256" key="13">
    <source>
        <dbReference type="RuleBase" id="RU004445"/>
    </source>
</evidence>
<dbReference type="FunFam" id="3.40.718.10:FF:000006">
    <property type="entry name" value="3-isopropylmalate dehydrogenase"/>
    <property type="match status" value="1"/>
</dbReference>
<sequence length="388" mass="41490">MPSSHKIVVLAGDGIGPEITSEAVKVLKCVSEKRSGVTGQKLEFTEAKFGGAAIDATGVPFPPETLEACQNADAILLGAVGGPQWPRPIDPEDPSKGLTPRPEQGLLDLRKTLDLYANIRPVSFASDSLVATSPLKEEIVRGTEYIIVRELCGGIYFGQRKEADEDGQAIDTMPYSVEEIRRITRLSAHLALQHNPPLPIHSIDKANVLATSRLWRKTVTEILKNEFPTIQLDHHLVDSAAMHMIRNPRLLNGVIVTENMFGDILSDEASVIPGSLGLLPSASLSGLPDGNGKCLGLYEPIHGSAPDIAGQGIANPIGTILSAALLLRYSLNMDAEAKAIEEAVKRVLDETKAGGFGFRTKDLGGEKSTTEVGDQIVSVLSSILDTLN</sequence>
<dbReference type="InterPro" id="IPR004429">
    <property type="entry name" value="Isopropylmalate_DH"/>
</dbReference>
<dbReference type="GO" id="GO:0003862">
    <property type="term" value="F:3-isopropylmalate dehydrogenase activity"/>
    <property type="evidence" value="ECO:0007669"/>
    <property type="project" value="UniProtKB-EC"/>
</dbReference>
<keyword evidence="9" id="KW-0560">Oxidoreductase</keyword>
<keyword evidence="7 13" id="KW-0479">Metal-binding</keyword>
<dbReference type="OrthoDB" id="419183at2759"/>
<dbReference type="GO" id="GO:0000287">
    <property type="term" value="F:magnesium ion binding"/>
    <property type="evidence" value="ECO:0007669"/>
    <property type="project" value="InterPro"/>
</dbReference>
<evidence type="ECO:0000256" key="9">
    <source>
        <dbReference type="ARBA" id="ARBA00023002"/>
    </source>
</evidence>
<keyword evidence="12 13" id="KW-0100">Branched-chain amino acid biosynthesis</keyword>
<dbReference type="EC" id="1.1.1.85" evidence="4 13"/>
<comment type="pathway">
    <text evidence="13">Amino-acid biosynthesis; L-leucine biosynthesis; L-leucine from 3-methyl-2-oxobutanoate: step 3/4.</text>
</comment>
<evidence type="ECO:0000256" key="11">
    <source>
        <dbReference type="ARBA" id="ARBA00023211"/>
    </source>
</evidence>
<evidence type="ECO:0000256" key="7">
    <source>
        <dbReference type="ARBA" id="ARBA00022723"/>
    </source>
</evidence>
<evidence type="ECO:0000256" key="8">
    <source>
        <dbReference type="ARBA" id="ARBA00022842"/>
    </source>
</evidence>
<dbReference type="GO" id="GO:0005829">
    <property type="term" value="C:cytosol"/>
    <property type="evidence" value="ECO:0007669"/>
    <property type="project" value="TreeGrafter"/>
</dbReference>
<dbReference type="InterPro" id="IPR024084">
    <property type="entry name" value="IsoPropMal-DH-like_dom"/>
</dbReference>
<comment type="function">
    <text evidence="13">Catalyzes the oxidation of 3-carboxy-2-hydroxy-4-methylpentanoate (3-isopropylmalate) to 3-carboxy-4-methyl-2-oxopentanoate. The product decarboxylates to 4-methyl-2 oxopentanoate.</text>
</comment>
<dbReference type="GO" id="GO:0051287">
    <property type="term" value="F:NAD binding"/>
    <property type="evidence" value="ECO:0007669"/>
    <property type="project" value="InterPro"/>
</dbReference>
<organism evidence="15 16">
    <name type="scientific">Basidiobolus meristosporus CBS 931.73</name>
    <dbReference type="NCBI Taxonomy" id="1314790"/>
    <lineage>
        <taxon>Eukaryota</taxon>
        <taxon>Fungi</taxon>
        <taxon>Fungi incertae sedis</taxon>
        <taxon>Zoopagomycota</taxon>
        <taxon>Entomophthoromycotina</taxon>
        <taxon>Basidiobolomycetes</taxon>
        <taxon>Basidiobolales</taxon>
        <taxon>Basidiobolaceae</taxon>
        <taxon>Basidiobolus</taxon>
    </lineage>
</organism>
<dbReference type="Proteomes" id="UP000193498">
    <property type="component" value="Unassembled WGS sequence"/>
</dbReference>
<accession>A0A1Y1YDD5</accession>
<evidence type="ECO:0000256" key="5">
    <source>
        <dbReference type="ARBA" id="ARBA00022430"/>
    </source>
</evidence>